<evidence type="ECO:0000313" key="2">
    <source>
        <dbReference type="Proteomes" id="UP001158049"/>
    </source>
</evidence>
<evidence type="ECO:0000313" key="1">
    <source>
        <dbReference type="EMBL" id="SMP81435.1"/>
    </source>
</evidence>
<reference evidence="1 2" key="1">
    <citation type="submission" date="2017-05" db="EMBL/GenBank/DDBJ databases">
        <authorList>
            <person name="Varghese N."/>
            <person name="Submissions S."/>
        </authorList>
    </citation>
    <scope>NUCLEOTIDE SEQUENCE [LARGE SCALE GENOMIC DNA]</scope>
    <source>
        <strain evidence="1 2">DSM 26001</strain>
    </source>
</reference>
<dbReference type="EMBL" id="FXUL01000044">
    <property type="protein sequence ID" value="SMP81435.1"/>
    <property type="molecule type" value="Genomic_DNA"/>
</dbReference>
<dbReference type="Proteomes" id="UP001158049">
    <property type="component" value="Unassembled WGS sequence"/>
</dbReference>
<gene>
    <name evidence="1" type="ORF">SAMN06295970_1447</name>
</gene>
<name>A0ABY1QVD4_9BURK</name>
<comment type="caution">
    <text evidence="1">The sequence shown here is derived from an EMBL/GenBank/DDBJ whole genome shotgun (WGS) entry which is preliminary data.</text>
</comment>
<organism evidence="1 2">
    <name type="scientific">Noviherbaspirillum suwonense</name>
    <dbReference type="NCBI Taxonomy" id="1224511"/>
    <lineage>
        <taxon>Bacteria</taxon>
        <taxon>Pseudomonadati</taxon>
        <taxon>Pseudomonadota</taxon>
        <taxon>Betaproteobacteria</taxon>
        <taxon>Burkholderiales</taxon>
        <taxon>Oxalobacteraceae</taxon>
        <taxon>Noviherbaspirillum</taxon>
    </lineage>
</organism>
<proteinExistence type="predicted"/>
<keyword evidence="2" id="KW-1185">Reference proteome</keyword>
<protein>
    <submittedName>
        <fullName evidence="1">Uncharacterized protein</fullName>
    </submittedName>
</protein>
<dbReference type="RefSeq" id="WP_283445657.1">
    <property type="nucleotide sequence ID" value="NZ_FXUL01000044.1"/>
</dbReference>
<sequence>MNDQEQALGAQILSAFQRAYQENEMEIAEHLLRALEALARQDADGESLGETAYLILGQRDRSTPHH</sequence>
<accession>A0ABY1QVD4</accession>